<name>A0A9D7K5I9_9PROT</name>
<keyword evidence="2" id="KW-0813">Transport</keyword>
<dbReference type="PANTHER" id="PTHR42788">
    <property type="entry name" value="TAURINE IMPORT ATP-BINDING PROTEIN-RELATED"/>
    <property type="match status" value="1"/>
</dbReference>
<keyword evidence="4" id="KW-0547">Nucleotide-binding</keyword>
<evidence type="ECO:0000256" key="6">
    <source>
        <dbReference type="ARBA" id="ARBA00022967"/>
    </source>
</evidence>
<dbReference type="Proteomes" id="UP000886689">
    <property type="component" value="Unassembled WGS sequence"/>
</dbReference>
<dbReference type="SUPFAM" id="SSF52540">
    <property type="entry name" value="P-loop containing nucleoside triphosphate hydrolases"/>
    <property type="match status" value="1"/>
</dbReference>
<comment type="similarity">
    <text evidence="1">Belongs to the ABC transporter superfamily.</text>
</comment>
<feature type="domain" description="ABC transporter" evidence="8">
    <location>
        <begin position="5"/>
        <end position="226"/>
    </location>
</feature>
<dbReference type="SMART" id="SM00382">
    <property type="entry name" value="AAA"/>
    <property type="match status" value="1"/>
</dbReference>
<organism evidence="9 10">
    <name type="scientific">Candidatus Proximibacter danicus</name>
    <dbReference type="NCBI Taxonomy" id="2954365"/>
    <lineage>
        <taxon>Bacteria</taxon>
        <taxon>Pseudomonadati</taxon>
        <taxon>Pseudomonadota</taxon>
        <taxon>Betaproteobacteria</taxon>
        <taxon>Candidatus Proximibacter</taxon>
    </lineage>
</organism>
<evidence type="ECO:0000256" key="4">
    <source>
        <dbReference type="ARBA" id="ARBA00022741"/>
    </source>
</evidence>
<evidence type="ECO:0000256" key="3">
    <source>
        <dbReference type="ARBA" id="ARBA00022475"/>
    </source>
</evidence>
<proteinExistence type="inferred from homology"/>
<reference evidence="9" key="1">
    <citation type="submission" date="2020-10" db="EMBL/GenBank/DDBJ databases">
        <title>Connecting structure to function with the recovery of over 1000 high-quality activated sludge metagenome-assembled genomes encoding full-length rRNA genes using long-read sequencing.</title>
        <authorList>
            <person name="Singleton C.M."/>
            <person name="Petriglieri F."/>
            <person name="Kristensen J.M."/>
            <person name="Kirkegaard R.H."/>
            <person name="Michaelsen T.Y."/>
            <person name="Andersen M.H."/>
            <person name="Karst S.M."/>
            <person name="Dueholm M.S."/>
            <person name="Nielsen P.H."/>
            <person name="Albertsen M."/>
        </authorList>
    </citation>
    <scope>NUCLEOTIDE SEQUENCE</scope>
    <source>
        <strain evidence="9">Hirt_18-Q3-R61-65_BATAC.395</strain>
    </source>
</reference>
<evidence type="ECO:0000256" key="5">
    <source>
        <dbReference type="ARBA" id="ARBA00022840"/>
    </source>
</evidence>
<dbReference type="InterPro" id="IPR003593">
    <property type="entry name" value="AAA+_ATPase"/>
</dbReference>
<comment type="caution">
    <text evidence="9">The sequence shown here is derived from an EMBL/GenBank/DDBJ whole genome shotgun (WGS) entry which is preliminary data.</text>
</comment>
<protein>
    <submittedName>
        <fullName evidence="9">ATP-binding cassette domain-containing protein</fullName>
    </submittedName>
</protein>
<dbReference type="InterPro" id="IPR050166">
    <property type="entry name" value="ABC_transporter_ATP-bind"/>
</dbReference>
<evidence type="ECO:0000256" key="2">
    <source>
        <dbReference type="ARBA" id="ARBA00022448"/>
    </source>
</evidence>
<keyword evidence="7" id="KW-0472">Membrane</keyword>
<dbReference type="PANTHER" id="PTHR42788:SF17">
    <property type="entry name" value="ALIPHATIC SULFONATES IMPORT ATP-BINDING PROTEIN SSUB"/>
    <property type="match status" value="1"/>
</dbReference>
<evidence type="ECO:0000313" key="9">
    <source>
        <dbReference type="EMBL" id="MBK8524972.1"/>
    </source>
</evidence>
<gene>
    <name evidence="9" type="ORF">IPL58_13455</name>
</gene>
<dbReference type="InterPro" id="IPR003439">
    <property type="entry name" value="ABC_transporter-like_ATP-bd"/>
</dbReference>
<dbReference type="GO" id="GO:0016887">
    <property type="term" value="F:ATP hydrolysis activity"/>
    <property type="evidence" value="ECO:0007669"/>
    <property type="project" value="InterPro"/>
</dbReference>
<dbReference type="InterPro" id="IPR017871">
    <property type="entry name" value="ABC_transporter-like_CS"/>
</dbReference>
<dbReference type="InterPro" id="IPR027417">
    <property type="entry name" value="P-loop_NTPase"/>
</dbReference>
<keyword evidence="6" id="KW-1278">Translocase</keyword>
<dbReference type="Pfam" id="PF00005">
    <property type="entry name" value="ABC_tran"/>
    <property type="match status" value="1"/>
</dbReference>
<evidence type="ECO:0000313" key="10">
    <source>
        <dbReference type="Proteomes" id="UP000886689"/>
    </source>
</evidence>
<evidence type="ECO:0000256" key="1">
    <source>
        <dbReference type="ARBA" id="ARBA00005417"/>
    </source>
</evidence>
<accession>A0A9D7K5I9</accession>
<evidence type="ECO:0000256" key="7">
    <source>
        <dbReference type="ARBA" id="ARBA00023136"/>
    </source>
</evidence>
<dbReference type="GO" id="GO:0005524">
    <property type="term" value="F:ATP binding"/>
    <property type="evidence" value="ECO:0007669"/>
    <property type="project" value="UniProtKB-KW"/>
</dbReference>
<evidence type="ECO:0000259" key="8">
    <source>
        <dbReference type="PROSITE" id="PS50893"/>
    </source>
</evidence>
<keyword evidence="3" id="KW-1003">Cell membrane</keyword>
<dbReference type="EMBL" id="JADJUC010000020">
    <property type="protein sequence ID" value="MBK8524972.1"/>
    <property type="molecule type" value="Genomic_DNA"/>
</dbReference>
<dbReference type="Gene3D" id="3.40.50.300">
    <property type="entry name" value="P-loop containing nucleotide triphosphate hydrolases"/>
    <property type="match status" value="1"/>
</dbReference>
<dbReference type="AlphaFoldDB" id="A0A9D7K5I9"/>
<keyword evidence="5 9" id="KW-0067">ATP-binding</keyword>
<dbReference type="PROSITE" id="PS50893">
    <property type="entry name" value="ABC_TRANSPORTER_2"/>
    <property type="match status" value="1"/>
</dbReference>
<sequence>MSRELRIDGLAHAYALRSVLDDISLRLTAGRTLALVGPSGCGKTTLLHLCAGLLTVQKGSLASDFLRPAVMFQQPRLLPWKTTRDNIALGLKATGMRPAEREARAETMGRAVGLDKLALDLFPHALSGGMQSRAALARALALSPDLLLMDEPFSALDIGLKGQLHRLLLDHQTEHGLAVLMITHDLMEAVRLADTILVMAADPGRLVHRVELTTPARQRGESDIYRTTAELLQEPAVCASFGLDLPRTGIATGCHHRRSGCAVLPLRACSSADGAGTCAATPAPRKKGFSC</sequence>
<dbReference type="PROSITE" id="PS00211">
    <property type="entry name" value="ABC_TRANSPORTER_1"/>
    <property type="match status" value="1"/>
</dbReference>